<feature type="region of interest" description="Disordered" evidence="8">
    <location>
        <begin position="1"/>
        <end position="31"/>
    </location>
</feature>
<dbReference type="Pfam" id="PF13489">
    <property type="entry name" value="Methyltransf_23"/>
    <property type="match status" value="1"/>
</dbReference>
<keyword evidence="11" id="KW-1185">Reference proteome</keyword>
<dbReference type="InterPro" id="IPR018170">
    <property type="entry name" value="Aldo/ket_reductase_CS"/>
</dbReference>
<dbReference type="InterPro" id="IPR029063">
    <property type="entry name" value="SAM-dependent_MTases_sf"/>
</dbReference>
<evidence type="ECO:0000313" key="11">
    <source>
        <dbReference type="Proteomes" id="UP000509510"/>
    </source>
</evidence>
<dbReference type="InterPro" id="IPR036812">
    <property type="entry name" value="NAD(P)_OxRdtase_dom_sf"/>
</dbReference>
<comment type="catalytic activity">
    <reaction evidence="7">
        <text>xylitol + NAD(+) = D-xylose + NADH + H(+)</text>
        <dbReference type="Rhea" id="RHEA:27441"/>
        <dbReference type="ChEBI" id="CHEBI:15378"/>
        <dbReference type="ChEBI" id="CHEBI:17151"/>
        <dbReference type="ChEBI" id="CHEBI:53455"/>
        <dbReference type="ChEBI" id="CHEBI:57540"/>
        <dbReference type="ChEBI" id="CHEBI:57945"/>
        <dbReference type="EC" id="1.1.1.307"/>
    </reaction>
</comment>
<evidence type="ECO:0000256" key="5">
    <source>
        <dbReference type="ARBA" id="ARBA00025065"/>
    </source>
</evidence>
<comment type="function">
    <text evidence="5">Catalyzes the initial reaction in the xylose utilization pathway by reducing D-xylose into xylitol. Xylose is a major component of hemicelluloses such as xylan. Most fungi utilize D-xylose via three enzymatic reactions, xylose reductase (XR), xylitol dehydrogenase (XDH), and xylulokinase, to form xylulose 5-phosphate, which enters pentose phosphate pathway.</text>
</comment>
<protein>
    <recommendedName>
        <fullName evidence="2">D-xylose reductase [NAD(P)H]</fullName>
        <ecNumber evidence="2">1.1.1.307</ecNumber>
    </recommendedName>
</protein>
<dbReference type="InterPro" id="IPR020471">
    <property type="entry name" value="AKR"/>
</dbReference>
<comment type="catalytic activity">
    <reaction evidence="6">
        <text>xylitol + NADP(+) = D-xylose + NADPH + H(+)</text>
        <dbReference type="Rhea" id="RHEA:27445"/>
        <dbReference type="ChEBI" id="CHEBI:15378"/>
        <dbReference type="ChEBI" id="CHEBI:17151"/>
        <dbReference type="ChEBI" id="CHEBI:53455"/>
        <dbReference type="ChEBI" id="CHEBI:57783"/>
        <dbReference type="ChEBI" id="CHEBI:58349"/>
        <dbReference type="EC" id="1.1.1.307"/>
    </reaction>
</comment>
<dbReference type="Gene3D" id="3.20.20.100">
    <property type="entry name" value="NADP-dependent oxidoreductase domain"/>
    <property type="match status" value="1"/>
</dbReference>
<evidence type="ECO:0000256" key="1">
    <source>
        <dbReference type="ARBA" id="ARBA00007905"/>
    </source>
</evidence>
<dbReference type="AlphaFoldDB" id="A0A7H8RGH9"/>
<organism evidence="10 11">
    <name type="scientific">Talaromyces rugulosus</name>
    <name type="common">Penicillium rugulosum</name>
    <dbReference type="NCBI Taxonomy" id="121627"/>
    <lineage>
        <taxon>Eukaryota</taxon>
        <taxon>Fungi</taxon>
        <taxon>Dikarya</taxon>
        <taxon>Ascomycota</taxon>
        <taxon>Pezizomycotina</taxon>
        <taxon>Eurotiomycetes</taxon>
        <taxon>Eurotiomycetidae</taxon>
        <taxon>Eurotiales</taxon>
        <taxon>Trichocomaceae</taxon>
        <taxon>Talaromyces</taxon>
        <taxon>Talaromyces sect. Islandici</taxon>
    </lineage>
</organism>
<proteinExistence type="inferred from homology"/>
<dbReference type="OrthoDB" id="416253at2759"/>
<evidence type="ECO:0000256" key="6">
    <source>
        <dbReference type="ARBA" id="ARBA00047534"/>
    </source>
</evidence>
<accession>A0A7H8RGH9</accession>
<dbReference type="PRINTS" id="PR00069">
    <property type="entry name" value="ALDKETRDTASE"/>
</dbReference>
<dbReference type="RefSeq" id="XP_035349857.1">
    <property type="nucleotide sequence ID" value="XM_035493964.1"/>
</dbReference>
<sequence>MADPERRQPLLLDEDLLAEDQDDETYSDELQSYRTSLSSTVTDYKWTHGRRFHSYREGTDAFPSLEKVVGNDLSPIQPSWVPPNVEFEVDDVESEWPERPPFDFIHSRYMCGSISDWPKFLRQAYSQTKVGGWAEFQDFHLVNYSEDGTLKEGNNVNKFYELLREACEKINRPVTVGVNLKKWAEDAGFENIEHKVFRLPLGTWPRDPRMKEIGAFNMLQFLEGLEAFSIATFTQVLGWSYEEVQVFLALVRKDAKNRRVHMIHDFHVVYGQRENLVKVTCIPPKIPAMANPKIPTIQLNDGTAFPIIGYGTGTAWFKRGDSPAVNRALVETVKTAVKLGYNHLDGAEGYGTEPELGQAIEESGVSRDELFVTTKVGASVRDIPAAIDASLKKLKLDYVDLFLIHNPFWANTEEELQEAWAAVEKVKASGKARSIGVSNFLKSHLETILKTAKVIPSVNQIEFHPYLQHGDLVPFQESKGIKTVSYGGLIPITRATGGPLDALLSTLAKKYGVNESEILLRWSLERKYVVITTSSKELRLASYLQALTFELTPKEVEEISHLGQQKHYRAFWAGNFASDDRS</sequence>
<evidence type="ECO:0000259" key="9">
    <source>
        <dbReference type="Pfam" id="PF00248"/>
    </source>
</evidence>
<dbReference type="PROSITE" id="PS00062">
    <property type="entry name" value="ALDOKETO_REDUCTASE_2"/>
    <property type="match status" value="1"/>
</dbReference>
<dbReference type="GO" id="GO:0016652">
    <property type="term" value="F:oxidoreductase activity, acting on NAD(P)H as acceptor"/>
    <property type="evidence" value="ECO:0007669"/>
    <property type="project" value="InterPro"/>
</dbReference>
<dbReference type="InterPro" id="IPR023210">
    <property type="entry name" value="NADP_OxRdtase_dom"/>
</dbReference>
<dbReference type="InterPro" id="IPR044494">
    <property type="entry name" value="AKR3C2/3"/>
</dbReference>
<keyword evidence="3" id="KW-0521">NADP</keyword>
<dbReference type="CDD" id="cd02440">
    <property type="entry name" value="AdoMet_MTases"/>
    <property type="match status" value="1"/>
</dbReference>
<dbReference type="KEGG" id="trg:TRUGW13939_10854"/>
<dbReference type="EMBL" id="CP055903">
    <property type="protein sequence ID" value="QKX63683.1"/>
    <property type="molecule type" value="Genomic_DNA"/>
</dbReference>
<feature type="compositionally biased region" description="Acidic residues" evidence="8">
    <location>
        <begin position="12"/>
        <end position="27"/>
    </location>
</feature>
<evidence type="ECO:0000256" key="4">
    <source>
        <dbReference type="ARBA" id="ARBA00023002"/>
    </source>
</evidence>
<dbReference type="GeneID" id="55998333"/>
<keyword evidence="4" id="KW-0560">Oxidoreductase</keyword>
<dbReference type="Gene3D" id="3.40.50.150">
    <property type="entry name" value="Vaccinia Virus protein VP39"/>
    <property type="match status" value="1"/>
</dbReference>
<comment type="similarity">
    <text evidence="1">Belongs to the aldo/keto reductase family.</text>
</comment>
<evidence type="ECO:0000256" key="7">
    <source>
        <dbReference type="ARBA" id="ARBA00049485"/>
    </source>
</evidence>
<dbReference type="Pfam" id="PF00248">
    <property type="entry name" value="Aldo_ket_red"/>
    <property type="match status" value="1"/>
</dbReference>
<name>A0A7H8RGH9_TALRU</name>
<dbReference type="SUPFAM" id="SSF51430">
    <property type="entry name" value="NAD(P)-linked oxidoreductase"/>
    <property type="match status" value="1"/>
</dbReference>
<gene>
    <name evidence="10" type="ORF">TRUGW13939_10854</name>
</gene>
<dbReference type="Proteomes" id="UP000509510">
    <property type="component" value="Chromosome VI"/>
</dbReference>
<dbReference type="GO" id="GO:0016616">
    <property type="term" value="F:oxidoreductase activity, acting on the CH-OH group of donors, NAD or NADP as acceptor"/>
    <property type="evidence" value="ECO:0007669"/>
    <property type="project" value="UniProtKB-ARBA"/>
</dbReference>
<dbReference type="PANTHER" id="PTHR43827:SF3">
    <property type="entry name" value="NADP-DEPENDENT OXIDOREDUCTASE DOMAIN-CONTAINING PROTEIN"/>
    <property type="match status" value="1"/>
</dbReference>
<dbReference type="FunFam" id="3.20.20.100:FF:000002">
    <property type="entry name" value="2,5-diketo-D-gluconic acid reductase A"/>
    <property type="match status" value="1"/>
</dbReference>
<evidence type="ECO:0000256" key="3">
    <source>
        <dbReference type="ARBA" id="ARBA00022857"/>
    </source>
</evidence>
<reference evidence="11" key="1">
    <citation type="submission" date="2020-06" db="EMBL/GenBank/DDBJ databases">
        <title>A chromosome-scale genome assembly of Talaromyces rugulosus W13939.</title>
        <authorList>
            <person name="Wang B."/>
            <person name="Guo L."/>
            <person name="Ye K."/>
            <person name="Wang L."/>
        </authorList>
    </citation>
    <scope>NUCLEOTIDE SEQUENCE [LARGE SCALE GENOMIC DNA]</scope>
    <source>
        <strain evidence="11">W13939</strain>
    </source>
</reference>
<feature type="domain" description="NADP-dependent oxidoreductase" evidence="9">
    <location>
        <begin position="311"/>
        <end position="561"/>
    </location>
</feature>
<dbReference type="SUPFAM" id="SSF53335">
    <property type="entry name" value="S-adenosyl-L-methionine-dependent methyltransferases"/>
    <property type="match status" value="1"/>
</dbReference>
<dbReference type="CDD" id="cd19120">
    <property type="entry name" value="AKR_AKR3C2-3"/>
    <property type="match status" value="1"/>
</dbReference>
<evidence type="ECO:0000256" key="2">
    <source>
        <dbReference type="ARBA" id="ARBA00012845"/>
    </source>
</evidence>
<dbReference type="PANTHER" id="PTHR43827">
    <property type="entry name" value="2,5-DIKETO-D-GLUCONIC ACID REDUCTASE"/>
    <property type="match status" value="1"/>
</dbReference>
<evidence type="ECO:0000313" key="10">
    <source>
        <dbReference type="EMBL" id="QKX63683.1"/>
    </source>
</evidence>
<dbReference type="EC" id="1.1.1.307" evidence="2"/>
<evidence type="ECO:0000256" key="8">
    <source>
        <dbReference type="SAM" id="MobiDB-lite"/>
    </source>
</evidence>